<dbReference type="InterPro" id="IPR044862">
    <property type="entry name" value="Pro_4_hyd_alph_FE2OG_OXY"/>
</dbReference>
<keyword evidence="5" id="KW-0560">Oxidoreductase</keyword>
<keyword evidence="6" id="KW-0408">Iron</keyword>
<evidence type="ECO:0000256" key="3">
    <source>
        <dbReference type="ARBA" id="ARBA00022896"/>
    </source>
</evidence>
<proteinExistence type="predicted"/>
<dbReference type="EMBL" id="SLWX01000003">
    <property type="protein sequence ID" value="TCO77040.1"/>
    <property type="molecule type" value="Genomic_DNA"/>
</dbReference>
<evidence type="ECO:0000256" key="2">
    <source>
        <dbReference type="ARBA" id="ARBA00022723"/>
    </source>
</evidence>
<evidence type="ECO:0000313" key="8">
    <source>
        <dbReference type="EMBL" id="TCO77040.1"/>
    </source>
</evidence>
<gene>
    <name evidence="8" type="ORF">EV688_10354</name>
</gene>
<reference evidence="8 9" key="1">
    <citation type="submission" date="2019-03" db="EMBL/GenBank/DDBJ databases">
        <title>Genomic Encyclopedia of Type Strains, Phase IV (KMG-IV): sequencing the most valuable type-strain genomes for metagenomic binning, comparative biology and taxonomic classification.</title>
        <authorList>
            <person name="Goeker M."/>
        </authorList>
    </citation>
    <scope>NUCLEOTIDE SEQUENCE [LARGE SCALE GENOMIC DNA]</scope>
    <source>
        <strain evidence="8 9">DSM 23344</strain>
    </source>
</reference>
<dbReference type="GO" id="GO:0031543">
    <property type="term" value="F:peptidyl-proline dioxygenase activity"/>
    <property type="evidence" value="ECO:0007669"/>
    <property type="project" value="TreeGrafter"/>
</dbReference>
<dbReference type="PANTHER" id="PTHR12907:SF26">
    <property type="entry name" value="HIF PROLYL HYDROXYLASE, ISOFORM C"/>
    <property type="match status" value="1"/>
</dbReference>
<evidence type="ECO:0000256" key="1">
    <source>
        <dbReference type="ARBA" id="ARBA00001961"/>
    </source>
</evidence>
<dbReference type="Pfam" id="PF13640">
    <property type="entry name" value="2OG-FeII_Oxy_3"/>
    <property type="match status" value="1"/>
</dbReference>
<keyword evidence="2" id="KW-0479">Metal-binding</keyword>
<name>A0A4V2SBV8_9GAMM</name>
<evidence type="ECO:0000259" key="7">
    <source>
        <dbReference type="PROSITE" id="PS51471"/>
    </source>
</evidence>
<evidence type="ECO:0000313" key="9">
    <source>
        <dbReference type="Proteomes" id="UP000294980"/>
    </source>
</evidence>
<dbReference type="InterPro" id="IPR006620">
    <property type="entry name" value="Pro_4_hyd_alph"/>
</dbReference>
<protein>
    <submittedName>
        <fullName evidence="8">SM-20-related protein</fullName>
    </submittedName>
</protein>
<dbReference type="InterPro" id="IPR005123">
    <property type="entry name" value="Oxoglu/Fe-dep_dioxygenase_dom"/>
</dbReference>
<dbReference type="InterPro" id="IPR051559">
    <property type="entry name" value="HIF_prolyl_hydroxylases"/>
</dbReference>
<evidence type="ECO:0000256" key="5">
    <source>
        <dbReference type="ARBA" id="ARBA00023002"/>
    </source>
</evidence>
<dbReference type="Proteomes" id="UP000294980">
    <property type="component" value="Unassembled WGS sequence"/>
</dbReference>
<dbReference type="PROSITE" id="PS51471">
    <property type="entry name" value="FE2OG_OXY"/>
    <property type="match status" value="1"/>
</dbReference>
<organism evidence="8 9">
    <name type="scientific">Chromatocurvus halotolerans</name>
    <dbReference type="NCBI Taxonomy" id="1132028"/>
    <lineage>
        <taxon>Bacteria</taxon>
        <taxon>Pseudomonadati</taxon>
        <taxon>Pseudomonadota</taxon>
        <taxon>Gammaproteobacteria</taxon>
        <taxon>Cellvibrionales</taxon>
        <taxon>Halieaceae</taxon>
        <taxon>Chromatocurvus</taxon>
    </lineage>
</organism>
<accession>A0A4V2SBV8</accession>
<keyword evidence="9" id="KW-1185">Reference proteome</keyword>
<evidence type="ECO:0000256" key="6">
    <source>
        <dbReference type="ARBA" id="ARBA00023004"/>
    </source>
</evidence>
<feature type="domain" description="Fe2OG dioxygenase" evidence="7">
    <location>
        <begin position="105"/>
        <end position="205"/>
    </location>
</feature>
<evidence type="ECO:0000256" key="4">
    <source>
        <dbReference type="ARBA" id="ARBA00022964"/>
    </source>
</evidence>
<dbReference type="PANTHER" id="PTHR12907">
    <property type="entry name" value="EGL NINE HOMOLOG-RELATED"/>
    <property type="match status" value="1"/>
</dbReference>
<comment type="cofactor">
    <cofactor evidence="1">
        <name>L-ascorbate</name>
        <dbReference type="ChEBI" id="CHEBI:38290"/>
    </cofactor>
</comment>
<dbReference type="GO" id="GO:0031418">
    <property type="term" value="F:L-ascorbic acid binding"/>
    <property type="evidence" value="ECO:0007669"/>
    <property type="project" value="UniProtKB-KW"/>
</dbReference>
<dbReference type="SMART" id="SM00702">
    <property type="entry name" value="P4Hc"/>
    <property type="match status" value="1"/>
</dbReference>
<dbReference type="GO" id="GO:0071456">
    <property type="term" value="P:cellular response to hypoxia"/>
    <property type="evidence" value="ECO:0007669"/>
    <property type="project" value="TreeGrafter"/>
</dbReference>
<keyword evidence="4" id="KW-0223">Dioxygenase</keyword>
<dbReference type="AlphaFoldDB" id="A0A4V2SBV8"/>
<sequence length="217" mass="24590">MSPSLTENPQCVEPLYAIIADALRRDGYAVCRGALPTTHSLALREHLMGMDSRLYYPAGIGRQQDHSLTRSVRQDEICWINGQSDAGRHWLLWAAALQRELNRRLLLGLFSFESHFAHYRPGAFYRRHLDAFRGEANRVLSLVAYLNPGWKPEDGGELVLYPENGEPVTVLPEMGTLVVFLSEEFAHEVLPARRDRYSIAGWFRVNTSTGERVDPPA</sequence>
<keyword evidence="3" id="KW-0847">Vitamin C</keyword>
<dbReference type="RefSeq" id="WP_240624339.1">
    <property type="nucleotide sequence ID" value="NZ_QQSW01000008.1"/>
</dbReference>
<comment type="caution">
    <text evidence="8">The sequence shown here is derived from an EMBL/GenBank/DDBJ whole genome shotgun (WGS) entry which is preliminary data.</text>
</comment>
<dbReference type="Gene3D" id="2.60.120.620">
    <property type="entry name" value="q2cbj1_9rhob like domain"/>
    <property type="match status" value="1"/>
</dbReference>
<dbReference type="GO" id="GO:0008198">
    <property type="term" value="F:ferrous iron binding"/>
    <property type="evidence" value="ECO:0007669"/>
    <property type="project" value="TreeGrafter"/>
</dbReference>